<dbReference type="EMBL" id="CP069127">
    <property type="protein sequence ID" value="QRG66249.1"/>
    <property type="molecule type" value="Genomic_DNA"/>
</dbReference>
<dbReference type="InterPro" id="IPR002678">
    <property type="entry name" value="DUF34/NIF3"/>
</dbReference>
<dbReference type="RefSeq" id="WP_203353315.1">
    <property type="nucleotide sequence ID" value="NZ_CP069127.1"/>
</dbReference>
<name>A0ABX7FKK7_BRECH</name>
<accession>A0ABX7FKK7</accession>
<dbReference type="Gene3D" id="3.40.1390.30">
    <property type="entry name" value="NIF3 (NGG1p interacting factor 3)-like"/>
    <property type="match status" value="1"/>
</dbReference>
<sequence>MTTISDVVIALDKLSGGRVSDSNSEHSFAIWKDSGISGKRVQESPGLVWGDPDRKVKKLAVAMTLSEHDIELAAATGVDAIVAHHPIADAASSGGVTLKNYLSLSGLAVLELHEAFHGLHPGIAFLHGHQVRYADIHYGGVEGNVLFVGTVLPEIRVLGDILQRLDSYMGLEQEKELLKMEREIRGSSSAIEATLVTQGRIVLGSRESPVKHVLHIFPHTGFSPSHLRQAKEQFPEIDTVLASISRVRSDSELVREAERLGLRFVIGNCHVLEILENGLPLAYALEKLLPEVEVVVFRERVTSIPLREMGGERIREYAEKMADHYLVKKVNV</sequence>
<dbReference type="InterPro" id="IPR036069">
    <property type="entry name" value="DUF34/NIF3_sf"/>
</dbReference>
<keyword evidence="4" id="KW-1185">Reference proteome</keyword>
<gene>
    <name evidence="3" type="ORF">JNE38_22265</name>
</gene>
<evidence type="ECO:0000313" key="3">
    <source>
        <dbReference type="EMBL" id="QRG66249.1"/>
    </source>
</evidence>
<organism evidence="3 4">
    <name type="scientific">Brevibacillus choshinensis</name>
    <dbReference type="NCBI Taxonomy" id="54911"/>
    <lineage>
        <taxon>Bacteria</taxon>
        <taxon>Bacillati</taxon>
        <taxon>Bacillota</taxon>
        <taxon>Bacilli</taxon>
        <taxon>Bacillales</taxon>
        <taxon>Paenibacillaceae</taxon>
        <taxon>Brevibacillus</taxon>
    </lineage>
</organism>
<protein>
    <recommendedName>
        <fullName evidence="2">GTP cyclohydrolase 1 type 2 homolog</fullName>
    </recommendedName>
</protein>
<evidence type="ECO:0000256" key="2">
    <source>
        <dbReference type="ARBA" id="ARBA00022112"/>
    </source>
</evidence>
<reference evidence="3 4" key="1">
    <citation type="submission" date="2021-01" db="EMBL/GenBank/DDBJ databases">
        <title>Identification of strong promoters based on the transcriptome of Brevibacillus choshinensis.</title>
        <authorList>
            <person name="Yao D."/>
            <person name="Zhang K."/>
            <person name="Wu J."/>
        </authorList>
    </citation>
    <scope>NUCLEOTIDE SEQUENCE [LARGE SCALE GENOMIC DNA]</scope>
    <source>
        <strain evidence="3 4">HPD31-SP3</strain>
    </source>
</reference>
<proteinExistence type="inferred from homology"/>
<dbReference type="SUPFAM" id="SSF102705">
    <property type="entry name" value="NIF3 (NGG1p interacting factor 3)-like"/>
    <property type="match status" value="1"/>
</dbReference>
<comment type="similarity">
    <text evidence="1">Belongs to the GTP cyclohydrolase I type 2/NIF3 family.</text>
</comment>
<evidence type="ECO:0000256" key="1">
    <source>
        <dbReference type="ARBA" id="ARBA00006964"/>
    </source>
</evidence>
<dbReference type="Pfam" id="PF01784">
    <property type="entry name" value="DUF34_NIF3"/>
    <property type="match status" value="1"/>
</dbReference>
<dbReference type="Proteomes" id="UP000596248">
    <property type="component" value="Chromosome"/>
</dbReference>
<evidence type="ECO:0000313" key="4">
    <source>
        <dbReference type="Proteomes" id="UP000596248"/>
    </source>
</evidence>